<organism evidence="2 3">
    <name type="scientific">Haloquadratum walsbyi J07HQW1</name>
    <dbReference type="NCBI Taxonomy" id="1238424"/>
    <lineage>
        <taxon>Archaea</taxon>
        <taxon>Methanobacteriati</taxon>
        <taxon>Methanobacteriota</taxon>
        <taxon>Stenosarchaea group</taxon>
        <taxon>Halobacteria</taxon>
        <taxon>Halobacteriales</taxon>
        <taxon>Haloferacaceae</taxon>
        <taxon>Haloquadratum</taxon>
    </lineage>
</organism>
<reference evidence="2 3" key="1">
    <citation type="journal article" date="2013" name="PLoS ONE">
        <title>Assembly-driven community genomics of a hypersaline microbial ecosystem.</title>
        <authorList>
            <person name="Podell S."/>
            <person name="Ugalde J.A."/>
            <person name="Narasingarao P."/>
            <person name="Banfield J.F."/>
            <person name="Heidelberg K.B."/>
            <person name="Allen E.E."/>
        </authorList>
    </citation>
    <scope>NUCLEOTIDE SEQUENCE [LARGE SCALE GENOMIC DNA]</scope>
    <source>
        <strain evidence="3">J07HQW1</strain>
    </source>
</reference>
<dbReference type="AlphaFoldDB" id="U1N0N9"/>
<evidence type="ECO:0000313" key="2">
    <source>
        <dbReference type="EMBL" id="ERG90035.1"/>
    </source>
</evidence>
<gene>
    <name evidence="2" type="ORF">J07HQW1_00048</name>
</gene>
<accession>U1N0N9</accession>
<dbReference type="HOGENOM" id="CLU_3054606_0_0_2"/>
<dbReference type="InterPro" id="IPR058481">
    <property type="entry name" value="DUF8168"/>
</dbReference>
<dbReference type="EMBL" id="KE356560">
    <property type="protein sequence ID" value="ERG90035.1"/>
    <property type="molecule type" value="Genomic_DNA"/>
</dbReference>
<evidence type="ECO:0000259" key="1">
    <source>
        <dbReference type="Pfam" id="PF26506"/>
    </source>
</evidence>
<name>U1N0N9_9EURY</name>
<sequence length="54" mass="6049">AVAVVGFDVDPLTAHPLDAAHDKYDMALDANLRRIGAWSTALQYIEDFREAFDR</sequence>
<proteinExistence type="predicted"/>
<feature type="non-terminal residue" evidence="2">
    <location>
        <position position="1"/>
    </location>
</feature>
<protein>
    <recommendedName>
        <fullName evidence="1">DUF8168 domain-containing protein</fullName>
    </recommendedName>
</protein>
<dbReference type="Proteomes" id="UP000030649">
    <property type="component" value="Unassembled WGS sequence"/>
</dbReference>
<evidence type="ECO:0000313" key="3">
    <source>
        <dbReference type="Proteomes" id="UP000030649"/>
    </source>
</evidence>
<dbReference type="Pfam" id="PF26506">
    <property type="entry name" value="DUF8168"/>
    <property type="match status" value="1"/>
</dbReference>
<feature type="domain" description="DUF8168" evidence="1">
    <location>
        <begin position="12"/>
        <end position="53"/>
    </location>
</feature>